<dbReference type="GO" id="GO:0005634">
    <property type="term" value="C:nucleus"/>
    <property type="evidence" value="ECO:0007669"/>
    <property type="project" value="UniProtKB-SubCell"/>
</dbReference>
<dbReference type="InterPro" id="IPR000315">
    <property type="entry name" value="Znf_B-box"/>
</dbReference>
<reference evidence="13 14" key="1">
    <citation type="journal article" date="2022" name="Nat. Plants">
        <title>Genomes of leafy and leafless Platanthera orchids illuminate the evolution of mycoheterotrophy.</title>
        <authorList>
            <person name="Li M.H."/>
            <person name="Liu K.W."/>
            <person name="Li Z."/>
            <person name="Lu H.C."/>
            <person name="Ye Q.L."/>
            <person name="Zhang D."/>
            <person name="Wang J.Y."/>
            <person name="Li Y.F."/>
            <person name="Zhong Z.M."/>
            <person name="Liu X."/>
            <person name="Yu X."/>
            <person name="Liu D.K."/>
            <person name="Tu X.D."/>
            <person name="Liu B."/>
            <person name="Hao Y."/>
            <person name="Liao X.Y."/>
            <person name="Jiang Y.T."/>
            <person name="Sun W.H."/>
            <person name="Chen J."/>
            <person name="Chen Y.Q."/>
            <person name="Ai Y."/>
            <person name="Zhai J.W."/>
            <person name="Wu S.S."/>
            <person name="Zhou Z."/>
            <person name="Hsiao Y.Y."/>
            <person name="Wu W.L."/>
            <person name="Chen Y.Y."/>
            <person name="Lin Y.F."/>
            <person name="Hsu J.L."/>
            <person name="Li C.Y."/>
            <person name="Wang Z.W."/>
            <person name="Zhao X."/>
            <person name="Zhong W.Y."/>
            <person name="Ma X.K."/>
            <person name="Ma L."/>
            <person name="Huang J."/>
            <person name="Chen G.Z."/>
            <person name="Huang M.Z."/>
            <person name="Huang L."/>
            <person name="Peng D.H."/>
            <person name="Luo Y.B."/>
            <person name="Zou S.Q."/>
            <person name="Chen S.P."/>
            <person name="Lan S."/>
            <person name="Tsai W.C."/>
            <person name="Van de Peer Y."/>
            <person name="Liu Z.J."/>
        </authorList>
    </citation>
    <scope>NUCLEOTIDE SEQUENCE [LARGE SCALE GENOMIC DNA]</scope>
    <source>
        <strain evidence="13">Lor287</strain>
    </source>
</reference>
<evidence type="ECO:0000256" key="9">
    <source>
        <dbReference type="PROSITE-ProRule" id="PRU00024"/>
    </source>
</evidence>
<evidence type="ECO:0000256" key="7">
    <source>
        <dbReference type="ARBA" id="ARBA00023163"/>
    </source>
</evidence>
<gene>
    <name evidence="13" type="ORF">KSP39_PZI018586</name>
</gene>
<dbReference type="Pfam" id="PF00643">
    <property type="entry name" value="zf-B_box"/>
    <property type="match status" value="1"/>
</dbReference>
<evidence type="ECO:0000256" key="2">
    <source>
        <dbReference type="ARBA" id="ARBA00022723"/>
    </source>
</evidence>
<evidence type="ECO:0000256" key="3">
    <source>
        <dbReference type="ARBA" id="ARBA00022737"/>
    </source>
</evidence>
<feature type="domain" description="B box-type" evidence="12">
    <location>
        <begin position="152"/>
        <end position="199"/>
    </location>
</feature>
<keyword evidence="8" id="KW-0539">Nucleus</keyword>
<feature type="region of interest" description="Disordered" evidence="10">
    <location>
        <begin position="1"/>
        <end position="81"/>
    </location>
</feature>
<dbReference type="GO" id="GO:0006355">
    <property type="term" value="P:regulation of DNA-templated transcription"/>
    <property type="evidence" value="ECO:0007669"/>
    <property type="project" value="TreeGrafter"/>
</dbReference>
<evidence type="ECO:0000256" key="11">
    <source>
        <dbReference type="SAM" id="Phobius"/>
    </source>
</evidence>
<name>A0AAP0B342_9ASPA</name>
<feature type="compositionally biased region" description="Polar residues" evidence="10">
    <location>
        <begin position="7"/>
        <end position="21"/>
    </location>
</feature>
<keyword evidence="14" id="KW-1185">Reference proteome</keyword>
<accession>A0AAP0B342</accession>
<dbReference type="CDD" id="cd19821">
    <property type="entry name" value="Bbox1_BBX-like"/>
    <property type="match status" value="1"/>
</dbReference>
<dbReference type="Proteomes" id="UP001418222">
    <property type="component" value="Unassembled WGS sequence"/>
</dbReference>
<evidence type="ECO:0000256" key="1">
    <source>
        <dbReference type="ARBA" id="ARBA00004123"/>
    </source>
</evidence>
<evidence type="ECO:0000313" key="14">
    <source>
        <dbReference type="Proteomes" id="UP001418222"/>
    </source>
</evidence>
<dbReference type="PROSITE" id="PS50119">
    <property type="entry name" value="ZF_BBOX"/>
    <property type="match status" value="1"/>
</dbReference>
<organism evidence="13 14">
    <name type="scientific">Platanthera zijinensis</name>
    <dbReference type="NCBI Taxonomy" id="2320716"/>
    <lineage>
        <taxon>Eukaryota</taxon>
        <taxon>Viridiplantae</taxon>
        <taxon>Streptophyta</taxon>
        <taxon>Embryophyta</taxon>
        <taxon>Tracheophyta</taxon>
        <taxon>Spermatophyta</taxon>
        <taxon>Magnoliopsida</taxon>
        <taxon>Liliopsida</taxon>
        <taxon>Asparagales</taxon>
        <taxon>Orchidaceae</taxon>
        <taxon>Orchidoideae</taxon>
        <taxon>Orchideae</taxon>
        <taxon>Orchidinae</taxon>
        <taxon>Platanthera</taxon>
    </lineage>
</organism>
<keyword evidence="11" id="KW-0812">Transmembrane</keyword>
<keyword evidence="11" id="KW-0472">Membrane</keyword>
<feature type="transmembrane region" description="Helical" evidence="11">
    <location>
        <begin position="128"/>
        <end position="148"/>
    </location>
</feature>
<keyword evidence="7" id="KW-0804">Transcription</keyword>
<evidence type="ECO:0000259" key="12">
    <source>
        <dbReference type="PROSITE" id="PS50119"/>
    </source>
</evidence>
<keyword evidence="4 9" id="KW-0863">Zinc-finger</keyword>
<keyword evidence="5" id="KW-0862">Zinc</keyword>
<keyword evidence="11" id="KW-1133">Transmembrane helix</keyword>
<keyword evidence="3" id="KW-0677">Repeat</keyword>
<dbReference type="EMBL" id="JBBWWQ010000016">
    <property type="protein sequence ID" value="KAK8925887.1"/>
    <property type="molecule type" value="Genomic_DNA"/>
</dbReference>
<dbReference type="InterPro" id="IPR051979">
    <property type="entry name" value="B-box_zinc_finger"/>
</dbReference>
<dbReference type="GO" id="GO:0008270">
    <property type="term" value="F:zinc ion binding"/>
    <property type="evidence" value="ECO:0007669"/>
    <property type="project" value="UniProtKB-KW"/>
</dbReference>
<evidence type="ECO:0000313" key="13">
    <source>
        <dbReference type="EMBL" id="KAK8925887.1"/>
    </source>
</evidence>
<dbReference type="PANTHER" id="PTHR31832:SF52">
    <property type="entry name" value="B-BOX ZINC FINGER PROTEIN 21"/>
    <property type="match status" value="1"/>
</dbReference>
<dbReference type="SMART" id="SM00336">
    <property type="entry name" value="BBOX"/>
    <property type="match status" value="1"/>
</dbReference>
<proteinExistence type="predicted"/>
<dbReference type="GO" id="GO:0009640">
    <property type="term" value="P:photomorphogenesis"/>
    <property type="evidence" value="ECO:0007669"/>
    <property type="project" value="TreeGrafter"/>
</dbReference>
<dbReference type="PANTHER" id="PTHR31832">
    <property type="entry name" value="B-BOX ZINC FINGER PROTEIN 22"/>
    <property type="match status" value="1"/>
</dbReference>
<feature type="compositionally biased region" description="Low complexity" evidence="10">
    <location>
        <begin position="28"/>
        <end position="39"/>
    </location>
</feature>
<dbReference type="AlphaFoldDB" id="A0AAP0B342"/>
<evidence type="ECO:0000256" key="4">
    <source>
        <dbReference type="ARBA" id="ARBA00022771"/>
    </source>
</evidence>
<protein>
    <submittedName>
        <fullName evidence="13">Salt tolerance-like protein</fullName>
    </submittedName>
</protein>
<evidence type="ECO:0000256" key="5">
    <source>
        <dbReference type="ARBA" id="ARBA00022833"/>
    </source>
</evidence>
<evidence type="ECO:0000256" key="8">
    <source>
        <dbReference type="ARBA" id="ARBA00023242"/>
    </source>
</evidence>
<comment type="subcellular location">
    <subcellularLocation>
        <location evidence="1">Nucleus</location>
    </subcellularLocation>
</comment>
<comment type="caution">
    <text evidence="13">The sequence shown here is derived from an EMBL/GenBank/DDBJ whole genome shotgun (WGS) entry which is preliminary data.</text>
</comment>
<evidence type="ECO:0000256" key="10">
    <source>
        <dbReference type="SAM" id="MobiDB-lite"/>
    </source>
</evidence>
<dbReference type="InterPro" id="IPR049808">
    <property type="entry name" value="CONSTANS-like_Bbox1"/>
</dbReference>
<sequence>MARRPSTRSTPLSEGESSGAQNDAVIESLRQSSDSLSRQMVETHFSFLLPETRPNRRPSCSRKTEENRRPASPSDGDSGLVRGRISIPKAALSCSCSDLHFNGASPSSAERRGGKADQASLEIEASGILALAIVVLLNFGMFPGLFLVRLNSVQLQCDVCGAEQASILCCADEAVLCTGCDARIHSTNKLIGKHSRFSLQL</sequence>
<keyword evidence="6" id="KW-0805">Transcription regulation</keyword>
<keyword evidence="2" id="KW-0479">Metal-binding</keyword>
<evidence type="ECO:0000256" key="6">
    <source>
        <dbReference type="ARBA" id="ARBA00023015"/>
    </source>
</evidence>